<dbReference type="AlphaFoldDB" id="A0A972GX74"/>
<feature type="transmembrane region" description="Helical" evidence="1">
    <location>
        <begin position="165"/>
        <end position="185"/>
    </location>
</feature>
<keyword evidence="1" id="KW-1133">Transmembrane helix</keyword>
<organism evidence="2 3">
    <name type="scientific">Paenibacillus foliorum</name>
    <dbReference type="NCBI Taxonomy" id="2654974"/>
    <lineage>
        <taxon>Bacteria</taxon>
        <taxon>Bacillati</taxon>
        <taxon>Bacillota</taxon>
        <taxon>Bacilli</taxon>
        <taxon>Bacillales</taxon>
        <taxon>Paenibacillaceae</taxon>
        <taxon>Paenibacillus</taxon>
    </lineage>
</organism>
<accession>A0A972GX74</accession>
<dbReference type="Proteomes" id="UP000641588">
    <property type="component" value="Unassembled WGS sequence"/>
</dbReference>
<feature type="transmembrane region" description="Helical" evidence="1">
    <location>
        <begin position="251"/>
        <end position="270"/>
    </location>
</feature>
<feature type="transmembrane region" description="Helical" evidence="1">
    <location>
        <begin position="139"/>
        <end position="158"/>
    </location>
</feature>
<gene>
    <name evidence="2" type="ORF">GC093_19775</name>
</gene>
<evidence type="ECO:0000256" key="1">
    <source>
        <dbReference type="SAM" id="Phobius"/>
    </source>
</evidence>
<comment type="caution">
    <text evidence="2">The sequence shown here is derived from an EMBL/GenBank/DDBJ whole genome shotgun (WGS) entry which is preliminary data.</text>
</comment>
<keyword evidence="1" id="KW-0812">Transmembrane</keyword>
<evidence type="ECO:0000313" key="3">
    <source>
        <dbReference type="Proteomes" id="UP000641588"/>
    </source>
</evidence>
<dbReference type="EMBL" id="WHOD01000070">
    <property type="protein sequence ID" value="NOU95447.1"/>
    <property type="molecule type" value="Genomic_DNA"/>
</dbReference>
<feature type="transmembrane region" description="Helical" evidence="1">
    <location>
        <begin position="221"/>
        <end position="239"/>
    </location>
</feature>
<feature type="transmembrane region" description="Helical" evidence="1">
    <location>
        <begin position="88"/>
        <end position="106"/>
    </location>
</feature>
<dbReference type="RefSeq" id="WP_171653639.1">
    <property type="nucleotide sequence ID" value="NZ_WHOD01000070.1"/>
</dbReference>
<proteinExistence type="predicted"/>
<sequence>MEEKRKILIREIEHWRKSKLLPEHYCDFLLNIYLEDSSERPASSTRGIMGVTPSSIKNSNWKIWIVFFGVIALISFAALNFTAFDLPMQMGVACLFLFCCYTVGSLQNKKEPVRAQVLFGMASLFLLFIGVILMRLHNVHAPVLVVGYVVCCSLAWILTGLLARLLLFQLCGWVVLVFCYGWLLHYQLDSINWLTLELSWVPLCILFGWVGWMIHEKSKQIGTVFLMLSCIVWFMPELYGMLYAEEYGEDAVQIAFLGKLVVEASLLFVLRKKWTEWVA</sequence>
<evidence type="ECO:0008006" key="4">
    <source>
        <dbReference type="Google" id="ProtNLM"/>
    </source>
</evidence>
<feature type="transmembrane region" description="Helical" evidence="1">
    <location>
        <begin position="113"/>
        <end position="133"/>
    </location>
</feature>
<feature type="transmembrane region" description="Helical" evidence="1">
    <location>
        <begin position="63"/>
        <end position="82"/>
    </location>
</feature>
<protein>
    <recommendedName>
        <fullName evidence="4">DUF2157 domain-containing protein</fullName>
    </recommendedName>
</protein>
<evidence type="ECO:0000313" key="2">
    <source>
        <dbReference type="EMBL" id="NOU95447.1"/>
    </source>
</evidence>
<name>A0A972GX74_9BACL</name>
<keyword evidence="1" id="KW-0472">Membrane</keyword>
<feature type="transmembrane region" description="Helical" evidence="1">
    <location>
        <begin position="191"/>
        <end position="214"/>
    </location>
</feature>
<reference evidence="2" key="1">
    <citation type="submission" date="2019-10" db="EMBL/GenBank/DDBJ databases">
        <title>Description of Paenibacillus glebae sp. nov.</title>
        <authorList>
            <person name="Carlier A."/>
            <person name="Qi S."/>
        </authorList>
    </citation>
    <scope>NUCLEOTIDE SEQUENCE</scope>
    <source>
        <strain evidence="2">LMG 31456</strain>
    </source>
</reference>
<keyword evidence="3" id="KW-1185">Reference proteome</keyword>